<name>A0A5B7IL60_PORTR</name>
<dbReference type="AlphaFoldDB" id="A0A5B7IL60"/>
<dbReference type="Proteomes" id="UP000324222">
    <property type="component" value="Unassembled WGS sequence"/>
</dbReference>
<accession>A0A5B7IL60</accession>
<evidence type="ECO:0000313" key="2">
    <source>
        <dbReference type="Proteomes" id="UP000324222"/>
    </source>
</evidence>
<keyword evidence="2" id="KW-1185">Reference proteome</keyword>
<comment type="caution">
    <text evidence="1">The sequence shown here is derived from an EMBL/GenBank/DDBJ whole genome shotgun (WGS) entry which is preliminary data.</text>
</comment>
<dbReference type="EMBL" id="VSRR010059564">
    <property type="protein sequence ID" value="MPC82367.1"/>
    <property type="molecule type" value="Genomic_DNA"/>
</dbReference>
<proteinExistence type="predicted"/>
<organism evidence="1 2">
    <name type="scientific">Portunus trituberculatus</name>
    <name type="common">Swimming crab</name>
    <name type="synonym">Neptunus trituberculatus</name>
    <dbReference type="NCBI Taxonomy" id="210409"/>
    <lineage>
        <taxon>Eukaryota</taxon>
        <taxon>Metazoa</taxon>
        <taxon>Ecdysozoa</taxon>
        <taxon>Arthropoda</taxon>
        <taxon>Crustacea</taxon>
        <taxon>Multicrustacea</taxon>
        <taxon>Malacostraca</taxon>
        <taxon>Eumalacostraca</taxon>
        <taxon>Eucarida</taxon>
        <taxon>Decapoda</taxon>
        <taxon>Pleocyemata</taxon>
        <taxon>Brachyura</taxon>
        <taxon>Eubrachyura</taxon>
        <taxon>Portunoidea</taxon>
        <taxon>Portunidae</taxon>
        <taxon>Portuninae</taxon>
        <taxon>Portunus</taxon>
    </lineage>
</organism>
<reference evidence="1 2" key="1">
    <citation type="submission" date="2019-05" db="EMBL/GenBank/DDBJ databases">
        <title>Another draft genome of Portunus trituberculatus and its Hox gene families provides insights of decapod evolution.</title>
        <authorList>
            <person name="Jeong J.-H."/>
            <person name="Song I."/>
            <person name="Kim S."/>
            <person name="Choi T."/>
            <person name="Kim D."/>
            <person name="Ryu S."/>
            <person name="Kim W."/>
        </authorList>
    </citation>
    <scope>NUCLEOTIDE SEQUENCE [LARGE SCALE GENOMIC DNA]</scope>
    <source>
        <tissue evidence="1">Muscle</tissue>
    </source>
</reference>
<evidence type="ECO:0000313" key="1">
    <source>
        <dbReference type="EMBL" id="MPC82367.1"/>
    </source>
</evidence>
<protein>
    <submittedName>
        <fullName evidence="1">Uncharacterized protein</fullName>
    </submittedName>
</protein>
<sequence length="47" mass="4946">MDSSVLYMAMVTPPPCLKSNTLVLCGSPPSGVYTISTWTGRTGVVVK</sequence>
<gene>
    <name evidence="1" type="ORF">E2C01_077027</name>
</gene>